<feature type="domain" description="Aminoacyl-transfer RNA synthetases class-II family profile" evidence="8">
    <location>
        <begin position="134"/>
        <end position="452"/>
    </location>
</feature>
<dbReference type="InterPro" id="IPR002312">
    <property type="entry name" value="Asp/Asn-tRNA-synth_IIb"/>
</dbReference>
<dbReference type="PANTHER" id="PTHR22594:SF34">
    <property type="entry name" value="ASPARAGINE--TRNA LIGASE, MITOCHONDRIAL-RELATED"/>
    <property type="match status" value="1"/>
</dbReference>
<dbReference type="SUPFAM" id="SSF55681">
    <property type="entry name" value="Class II aaRS and biotin synthetases"/>
    <property type="match status" value="1"/>
</dbReference>
<dbReference type="GO" id="GO:0005524">
    <property type="term" value="F:ATP binding"/>
    <property type="evidence" value="ECO:0007669"/>
    <property type="project" value="UniProtKB-UniRule"/>
</dbReference>
<evidence type="ECO:0000256" key="2">
    <source>
        <dbReference type="ARBA" id="ARBA00022598"/>
    </source>
</evidence>
<evidence type="ECO:0000256" key="7">
    <source>
        <dbReference type="HAMAP-Rule" id="MF_00534"/>
    </source>
</evidence>
<evidence type="ECO:0000256" key="4">
    <source>
        <dbReference type="ARBA" id="ARBA00022840"/>
    </source>
</evidence>
<evidence type="ECO:0000256" key="3">
    <source>
        <dbReference type="ARBA" id="ARBA00022741"/>
    </source>
</evidence>
<dbReference type="Gene3D" id="2.40.50.140">
    <property type="entry name" value="Nucleic acid-binding proteins"/>
    <property type="match status" value="1"/>
</dbReference>
<dbReference type="Pfam" id="PF00152">
    <property type="entry name" value="tRNA-synt_2"/>
    <property type="match status" value="1"/>
</dbReference>
<protein>
    <recommendedName>
        <fullName evidence="7">Asparagine--tRNA ligase</fullName>
        <ecNumber evidence="7">6.1.1.22</ecNumber>
    </recommendedName>
    <alternativeName>
        <fullName evidence="7">Asparaginyl-tRNA synthetase</fullName>
        <shortName evidence="7">AsnRS</shortName>
    </alternativeName>
</protein>
<accession>A0AAW9MY85</accession>
<dbReference type="GO" id="GO:0003676">
    <property type="term" value="F:nucleic acid binding"/>
    <property type="evidence" value="ECO:0007669"/>
    <property type="project" value="InterPro"/>
</dbReference>
<dbReference type="HAMAP" id="MF_00534">
    <property type="entry name" value="Asn_tRNA_synth"/>
    <property type="match status" value="1"/>
</dbReference>
<dbReference type="InterPro" id="IPR045864">
    <property type="entry name" value="aa-tRNA-synth_II/BPL/LPL"/>
</dbReference>
<evidence type="ECO:0000313" key="9">
    <source>
        <dbReference type="EMBL" id="MEB3429838.1"/>
    </source>
</evidence>
<organism evidence="9 10">
    <name type="scientific">Citroniella saccharovorans</name>
    <dbReference type="NCBI Taxonomy" id="2053367"/>
    <lineage>
        <taxon>Bacteria</taxon>
        <taxon>Bacillati</taxon>
        <taxon>Bacillota</taxon>
        <taxon>Tissierellia</taxon>
        <taxon>Tissierellales</taxon>
        <taxon>Peptoniphilaceae</taxon>
        <taxon>Citroniella</taxon>
    </lineage>
</organism>
<dbReference type="CDD" id="cd04318">
    <property type="entry name" value="EcAsnRS_like_N"/>
    <property type="match status" value="1"/>
</dbReference>
<dbReference type="Proteomes" id="UP001357733">
    <property type="component" value="Unassembled WGS sequence"/>
</dbReference>
<dbReference type="InterPro" id="IPR004364">
    <property type="entry name" value="Aa-tRNA-synt_II"/>
</dbReference>
<dbReference type="FunFam" id="3.30.930.10:FF:000016">
    <property type="entry name" value="Asparagine--tRNA ligase"/>
    <property type="match status" value="1"/>
</dbReference>
<dbReference type="InterPro" id="IPR006195">
    <property type="entry name" value="aa-tRNA-synth_II"/>
</dbReference>
<name>A0AAW9MY85_9FIRM</name>
<keyword evidence="2 7" id="KW-0436">Ligase</keyword>
<dbReference type="NCBIfam" id="NF003037">
    <property type="entry name" value="PRK03932.1"/>
    <property type="match status" value="1"/>
</dbReference>
<sequence length="462" mass="53964">MKLTVRDIFEKKSELIENDIEIMAWVKNLRDSKNIVFIELSDGTCFKPIQIVVDKELENFEEVRKFNLYTGIRVFGKLVETKGAKQPIEIQAKEVELLADSLSDYPLQKKRHTFEYLRTMEHLRARTNTFNAVFRVRSLLSFAIHKFFNERGFLYIHTPIITGSDAEGAGEMFQVTTLDIENPPKNEDGKVDYTKDFFNKRTHLTVSGQLQGEAYSLSHRNIYTFGPTFRSENSNTARHAAEFWMMEPEISFADLHDNIALCEDMFKYIISYVLENAKDEMKFFDSFIEKGIIKRLEDVISKDFKVMTYTEAVEILKQSKEKFDYPVEWGIDLQTEHERYISEKVVNGPVFIIDYPKEIKAFYMRENDDHKTVAAMDLLVPGVGEIVGGSQREERLDILEKKIKDNHMKIEDYKWYLELRKYGGVKHAGYGLGFERMVMYLTGMKNIRDVIPFPRTVNSCDF</sequence>
<dbReference type="Gene3D" id="3.30.930.10">
    <property type="entry name" value="Bira Bifunctional Protein, Domain 2"/>
    <property type="match status" value="1"/>
</dbReference>
<keyword evidence="7" id="KW-0963">Cytoplasm</keyword>
<dbReference type="RefSeq" id="WP_324619994.1">
    <property type="nucleotide sequence ID" value="NZ_JAYKOT010000003.1"/>
</dbReference>
<gene>
    <name evidence="7 9" type="primary">asnS</name>
    <name evidence="9" type="ORF">VLK81_07435</name>
</gene>
<dbReference type="GO" id="GO:0004816">
    <property type="term" value="F:asparagine-tRNA ligase activity"/>
    <property type="evidence" value="ECO:0007669"/>
    <property type="project" value="UniProtKB-UniRule"/>
</dbReference>
<evidence type="ECO:0000256" key="1">
    <source>
        <dbReference type="ARBA" id="ARBA00008226"/>
    </source>
</evidence>
<reference evidence="9 10" key="1">
    <citation type="submission" date="2024-01" db="EMBL/GenBank/DDBJ databases">
        <title>Complete genome sequence of Citroniella saccharovorans strain M6.X9, isolated from human fecal sample.</title>
        <authorList>
            <person name="Cheng G."/>
            <person name="Westerholm M."/>
            <person name="Schnurer A."/>
        </authorList>
    </citation>
    <scope>NUCLEOTIDE SEQUENCE [LARGE SCALE GENOMIC DNA]</scope>
    <source>
        <strain evidence="9 10">DSM 29873</strain>
    </source>
</reference>
<keyword evidence="5 7" id="KW-0648">Protein biosynthesis</keyword>
<dbReference type="InterPro" id="IPR004522">
    <property type="entry name" value="Asn-tRNA-ligase"/>
</dbReference>
<dbReference type="InterPro" id="IPR004365">
    <property type="entry name" value="NA-bd_OB_tRNA"/>
</dbReference>
<evidence type="ECO:0000256" key="5">
    <source>
        <dbReference type="ARBA" id="ARBA00022917"/>
    </source>
</evidence>
<comment type="subunit">
    <text evidence="7">Homodimer.</text>
</comment>
<evidence type="ECO:0000259" key="8">
    <source>
        <dbReference type="PROSITE" id="PS50862"/>
    </source>
</evidence>
<comment type="subcellular location">
    <subcellularLocation>
        <location evidence="7">Cytoplasm</location>
    </subcellularLocation>
</comment>
<keyword evidence="4 7" id="KW-0067">ATP-binding</keyword>
<dbReference type="CDD" id="cd00776">
    <property type="entry name" value="AsxRS_core"/>
    <property type="match status" value="1"/>
</dbReference>
<dbReference type="PANTHER" id="PTHR22594">
    <property type="entry name" value="ASPARTYL/LYSYL-TRNA SYNTHETASE"/>
    <property type="match status" value="1"/>
</dbReference>
<dbReference type="EMBL" id="JAYKOT010000003">
    <property type="protein sequence ID" value="MEB3429838.1"/>
    <property type="molecule type" value="Genomic_DNA"/>
</dbReference>
<comment type="catalytic activity">
    <reaction evidence="7">
        <text>tRNA(Asn) + L-asparagine + ATP = L-asparaginyl-tRNA(Asn) + AMP + diphosphate + H(+)</text>
        <dbReference type="Rhea" id="RHEA:11180"/>
        <dbReference type="Rhea" id="RHEA-COMP:9659"/>
        <dbReference type="Rhea" id="RHEA-COMP:9674"/>
        <dbReference type="ChEBI" id="CHEBI:15378"/>
        <dbReference type="ChEBI" id="CHEBI:30616"/>
        <dbReference type="ChEBI" id="CHEBI:33019"/>
        <dbReference type="ChEBI" id="CHEBI:58048"/>
        <dbReference type="ChEBI" id="CHEBI:78442"/>
        <dbReference type="ChEBI" id="CHEBI:78515"/>
        <dbReference type="ChEBI" id="CHEBI:456215"/>
        <dbReference type="EC" id="6.1.1.22"/>
    </reaction>
</comment>
<dbReference type="GO" id="GO:0016740">
    <property type="term" value="F:transferase activity"/>
    <property type="evidence" value="ECO:0007669"/>
    <property type="project" value="UniProtKB-ARBA"/>
</dbReference>
<keyword evidence="3 7" id="KW-0547">Nucleotide-binding</keyword>
<keyword evidence="10" id="KW-1185">Reference proteome</keyword>
<dbReference type="PROSITE" id="PS50862">
    <property type="entry name" value="AA_TRNA_LIGASE_II"/>
    <property type="match status" value="1"/>
</dbReference>
<dbReference type="NCBIfam" id="TIGR00457">
    <property type="entry name" value="asnS"/>
    <property type="match status" value="1"/>
</dbReference>
<comment type="caution">
    <text evidence="9">The sequence shown here is derived from an EMBL/GenBank/DDBJ whole genome shotgun (WGS) entry which is preliminary data.</text>
</comment>
<dbReference type="AlphaFoldDB" id="A0AAW9MY85"/>
<comment type="similarity">
    <text evidence="1 7">Belongs to the class-II aminoacyl-tRNA synthetase family.</text>
</comment>
<evidence type="ECO:0000313" key="10">
    <source>
        <dbReference type="Proteomes" id="UP001357733"/>
    </source>
</evidence>
<evidence type="ECO:0000256" key="6">
    <source>
        <dbReference type="ARBA" id="ARBA00023146"/>
    </source>
</evidence>
<dbReference type="GO" id="GO:0140096">
    <property type="term" value="F:catalytic activity, acting on a protein"/>
    <property type="evidence" value="ECO:0007669"/>
    <property type="project" value="UniProtKB-ARBA"/>
</dbReference>
<dbReference type="PRINTS" id="PR01042">
    <property type="entry name" value="TRNASYNTHASP"/>
</dbReference>
<proteinExistence type="inferred from homology"/>
<dbReference type="GO" id="GO:0005737">
    <property type="term" value="C:cytoplasm"/>
    <property type="evidence" value="ECO:0007669"/>
    <property type="project" value="UniProtKB-SubCell"/>
</dbReference>
<dbReference type="Pfam" id="PF01336">
    <property type="entry name" value="tRNA_anti-codon"/>
    <property type="match status" value="1"/>
</dbReference>
<dbReference type="SUPFAM" id="SSF50249">
    <property type="entry name" value="Nucleic acid-binding proteins"/>
    <property type="match status" value="1"/>
</dbReference>
<dbReference type="GO" id="GO:0006421">
    <property type="term" value="P:asparaginyl-tRNA aminoacylation"/>
    <property type="evidence" value="ECO:0007669"/>
    <property type="project" value="UniProtKB-UniRule"/>
</dbReference>
<keyword evidence="6 7" id="KW-0030">Aminoacyl-tRNA synthetase</keyword>
<dbReference type="EC" id="6.1.1.22" evidence="7"/>
<dbReference type="InterPro" id="IPR012340">
    <property type="entry name" value="NA-bd_OB-fold"/>
</dbReference>